<keyword evidence="5" id="KW-0238">DNA-binding</keyword>
<dbReference type="SUPFAM" id="SSF46785">
    <property type="entry name" value="Winged helix' DNA-binding domain"/>
    <property type="match status" value="1"/>
</dbReference>
<dbReference type="RefSeq" id="WP_249279959.1">
    <property type="nucleotide sequence ID" value="NZ_JACRSS010000001.1"/>
</dbReference>
<protein>
    <submittedName>
        <fullName evidence="8">Transcriptional repressor</fullName>
    </submittedName>
</protein>
<dbReference type="GO" id="GO:0003700">
    <property type="term" value="F:DNA-binding transcription factor activity"/>
    <property type="evidence" value="ECO:0007669"/>
    <property type="project" value="InterPro"/>
</dbReference>
<comment type="similarity">
    <text evidence="1">Belongs to the Fur family.</text>
</comment>
<keyword evidence="7" id="KW-0479">Metal-binding</keyword>
<organism evidence="8 9">
    <name type="scientific">Guopingia tenuis</name>
    <dbReference type="NCBI Taxonomy" id="2763656"/>
    <lineage>
        <taxon>Bacteria</taxon>
        <taxon>Bacillati</taxon>
        <taxon>Bacillota</taxon>
        <taxon>Clostridia</taxon>
        <taxon>Christensenellales</taxon>
        <taxon>Christensenellaceae</taxon>
        <taxon>Guopingia</taxon>
    </lineage>
</organism>
<dbReference type="GO" id="GO:0008270">
    <property type="term" value="F:zinc ion binding"/>
    <property type="evidence" value="ECO:0007669"/>
    <property type="project" value="TreeGrafter"/>
</dbReference>
<name>A0A926HWB7_9FIRM</name>
<dbReference type="PANTHER" id="PTHR33202:SF22">
    <property type="entry name" value="HYDROGEN PEROXIDE SENSITIVE REPRESSOR"/>
    <property type="match status" value="1"/>
</dbReference>
<comment type="cofactor">
    <cofactor evidence="7">
        <name>Zn(2+)</name>
        <dbReference type="ChEBI" id="CHEBI:29105"/>
    </cofactor>
    <text evidence="7">Binds 1 zinc ion per subunit.</text>
</comment>
<dbReference type="InterPro" id="IPR043135">
    <property type="entry name" value="Fur_C"/>
</dbReference>
<dbReference type="GO" id="GO:0000976">
    <property type="term" value="F:transcription cis-regulatory region binding"/>
    <property type="evidence" value="ECO:0007669"/>
    <property type="project" value="TreeGrafter"/>
</dbReference>
<comment type="caution">
    <text evidence="8">The sequence shown here is derived from an EMBL/GenBank/DDBJ whole genome shotgun (WGS) entry which is preliminary data.</text>
</comment>
<dbReference type="Gene3D" id="3.30.1490.190">
    <property type="match status" value="1"/>
</dbReference>
<dbReference type="InterPro" id="IPR036388">
    <property type="entry name" value="WH-like_DNA-bd_sf"/>
</dbReference>
<feature type="binding site" evidence="7">
    <location>
        <position position="128"/>
    </location>
    <ligand>
        <name>Zn(2+)</name>
        <dbReference type="ChEBI" id="CHEBI:29105"/>
    </ligand>
</feature>
<feature type="binding site" evidence="7">
    <location>
        <position position="88"/>
    </location>
    <ligand>
        <name>Zn(2+)</name>
        <dbReference type="ChEBI" id="CHEBI:29105"/>
    </ligand>
</feature>
<proteinExistence type="inferred from homology"/>
<keyword evidence="9" id="KW-1185">Reference proteome</keyword>
<evidence type="ECO:0000313" key="8">
    <source>
        <dbReference type="EMBL" id="MBC8538188.1"/>
    </source>
</evidence>
<evidence type="ECO:0000256" key="3">
    <source>
        <dbReference type="ARBA" id="ARBA00022833"/>
    </source>
</evidence>
<dbReference type="CDD" id="cd07153">
    <property type="entry name" value="Fur_like"/>
    <property type="match status" value="1"/>
</dbReference>
<keyword evidence="2" id="KW-0678">Repressor</keyword>
<evidence type="ECO:0000256" key="5">
    <source>
        <dbReference type="ARBA" id="ARBA00023125"/>
    </source>
</evidence>
<sequence>MKHAYNTKQRENILRVLRETNGSHITADGLAALLQEQGTPVGKATIYRYLEALVEQGMVRKYVMEGASACYQYIDAASACAQHHHFKCTGCGRLFHIDCAVLQDMEAHLLREHHLKIDPTRTVLYGQCPECAGKDEAHP</sequence>
<dbReference type="InterPro" id="IPR036390">
    <property type="entry name" value="WH_DNA-bd_sf"/>
</dbReference>
<evidence type="ECO:0000256" key="6">
    <source>
        <dbReference type="ARBA" id="ARBA00023163"/>
    </source>
</evidence>
<evidence type="ECO:0000256" key="7">
    <source>
        <dbReference type="PIRSR" id="PIRSR602481-1"/>
    </source>
</evidence>
<keyword evidence="3 7" id="KW-0862">Zinc</keyword>
<dbReference type="GO" id="GO:1900376">
    <property type="term" value="P:regulation of secondary metabolite biosynthetic process"/>
    <property type="evidence" value="ECO:0007669"/>
    <property type="project" value="TreeGrafter"/>
</dbReference>
<keyword evidence="6" id="KW-0804">Transcription</keyword>
<evidence type="ECO:0000256" key="1">
    <source>
        <dbReference type="ARBA" id="ARBA00007957"/>
    </source>
</evidence>
<evidence type="ECO:0000256" key="2">
    <source>
        <dbReference type="ARBA" id="ARBA00022491"/>
    </source>
</evidence>
<evidence type="ECO:0000256" key="4">
    <source>
        <dbReference type="ARBA" id="ARBA00023015"/>
    </source>
</evidence>
<dbReference type="InterPro" id="IPR002481">
    <property type="entry name" value="FUR"/>
</dbReference>
<evidence type="ECO:0000313" key="9">
    <source>
        <dbReference type="Proteomes" id="UP000617951"/>
    </source>
</evidence>
<keyword evidence="4" id="KW-0805">Transcription regulation</keyword>
<feature type="binding site" evidence="7">
    <location>
        <position position="91"/>
    </location>
    <ligand>
        <name>Zn(2+)</name>
        <dbReference type="ChEBI" id="CHEBI:29105"/>
    </ligand>
</feature>
<dbReference type="EMBL" id="JACRSS010000001">
    <property type="protein sequence ID" value="MBC8538188.1"/>
    <property type="molecule type" value="Genomic_DNA"/>
</dbReference>
<reference evidence="8" key="1">
    <citation type="submission" date="2020-08" db="EMBL/GenBank/DDBJ databases">
        <title>Genome public.</title>
        <authorList>
            <person name="Liu C."/>
            <person name="Sun Q."/>
        </authorList>
    </citation>
    <scope>NUCLEOTIDE SEQUENCE</scope>
    <source>
        <strain evidence="8">NSJ-63</strain>
    </source>
</reference>
<dbReference type="GO" id="GO:0045892">
    <property type="term" value="P:negative regulation of DNA-templated transcription"/>
    <property type="evidence" value="ECO:0007669"/>
    <property type="project" value="TreeGrafter"/>
</dbReference>
<dbReference type="PANTHER" id="PTHR33202">
    <property type="entry name" value="ZINC UPTAKE REGULATION PROTEIN"/>
    <property type="match status" value="1"/>
</dbReference>
<dbReference type="AlphaFoldDB" id="A0A926HWB7"/>
<feature type="binding site" evidence="7">
    <location>
        <position position="131"/>
    </location>
    <ligand>
        <name>Zn(2+)</name>
        <dbReference type="ChEBI" id="CHEBI:29105"/>
    </ligand>
</feature>
<gene>
    <name evidence="8" type="ORF">H8693_04490</name>
</gene>
<dbReference type="Pfam" id="PF01475">
    <property type="entry name" value="FUR"/>
    <property type="match status" value="1"/>
</dbReference>
<accession>A0A926HWB7</accession>
<dbReference type="Proteomes" id="UP000617951">
    <property type="component" value="Unassembled WGS sequence"/>
</dbReference>
<dbReference type="Gene3D" id="1.10.10.10">
    <property type="entry name" value="Winged helix-like DNA-binding domain superfamily/Winged helix DNA-binding domain"/>
    <property type="match status" value="1"/>
</dbReference>